<comment type="similarity">
    <text evidence="1">Belongs to the nematode receptor-like protein sre family.</text>
</comment>
<reference evidence="2" key="2">
    <citation type="submission" date="2022-06" db="UniProtKB">
        <authorList>
            <consortium name="EnsemblMetazoa"/>
        </authorList>
    </citation>
    <scope>IDENTIFICATION</scope>
    <source>
        <strain evidence="2">PS312</strain>
    </source>
</reference>
<dbReference type="Proteomes" id="UP000005239">
    <property type="component" value="Unassembled WGS sequence"/>
</dbReference>
<dbReference type="InterPro" id="IPR004151">
    <property type="entry name" value="7TM_GPCR_serpentine_rcpt_Sre"/>
</dbReference>
<evidence type="ECO:0000313" key="3">
    <source>
        <dbReference type="Proteomes" id="UP000005239"/>
    </source>
</evidence>
<dbReference type="Pfam" id="PF03125">
    <property type="entry name" value="Sre"/>
    <property type="match status" value="1"/>
</dbReference>
<sequence length="271" mass="30782">LRLRFILSILHGGISSIVRLYVMHYQVFGPVERSVTVPLIVCSLIREAFLAYFTSLYERGGPSTTLFFVVLEITHLSSAYLDSLSLIYDYTSDIAFVMHCGIFTVVGTVTYMLVNNSDRSEMAILKKKGASIDSYSIARSYQLKENLDLIKMFGRILVPFIVCVSPEFIFYPAFSLIPKGIGYDNIRYISIALYDVWLAIMCILTVALVPLCATKISKHMPSFMQYSLYSESFEPEGNNSLENTNTYFTLLQSNWNDVNSKYRINDAKQSK</sequence>
<dbReference type="GO" id="GO:0016020">
    <property type="term" value="C:membrane"/>
    <property type="evidence" value="ECO:0007669"/>
    <property type="project" value="InterPro"/>
</dbReference>
<organism evidence="2 3">
    <name type="scientific">Pristionchus pacificus</name>
    <name type="common">Parasitic nematode worm</name>
    <dbReference type="NCBI Taxonomy" id="54126"/>
    <lineage>
        <taxon>Eukaryota</taxon>
        <taxon>Metazoa</taxon>
        <taxon>Ecdysozoa</taxon>
        <taxon>Nematoda</taxon>
        <taxon>Chromadorea</taxon>
        <taxon>Rhabditida</taxon>
        <taxon>Rhabditina</taxon>
        <taxon>Diplogasteromorpha</taxon>
        <taxon>Diplogasteroidea</taxon>
        <taxon>Neodiplogasteridae</taxon>
        <taxon>Pristionchus</taxon>
    </lineage>
</organism>
<reference evidence="3" key="1">
    <citation type="journal article" date="2008" name="Nat. Genet.">
        <title>The Pristionchus pacificus genome provides a unique perspective on nematode lifestyle and parasitism.</title>
        <authorList>
            <person name="Dieterich C."/>
            <person name="Clifton S.W."/>
            <person name="Schuster L.N."/>
            <person name="Chinwalla A."/>
            <person name="Delehaunty K."/>
            <person name="Dinkelacker I."/>
            <person name="Fulton L."/>
            <person name="Fulton R."/>
            <person name="Godfrey J."/>
            <person name="Minx P."/>
            <person name="Mitreva M."/>
            <person name="Roeseler W."/>
            <person name="Tian H."/>
            <person name="Witte H."/>
            <person name="Yang S.P."/>
            <person name="Wilson R.K."/>
            <person name="Sommer R.J."/>
        </authorList>
    </citation>
    <scope>NUCLEOTIDE SEQUENCE [LARGE SCALE GENOMIC DNA]</scope>
    <source>
        <strain evidence="3">PS312</strain>
    </source>
</reference>
<evidence type="ECO:0000313" key="2">
    <source>
        <dbReference type="EnsemblMetazoa" id="PPA40374.1"/>
    </source>
</evidence>
<dbReference type="EnsemblMetazoa" id="PPA40374.1">
    <property type="protein sequence ID" value="PPA40374.1"/>
    <property type="gene ID" value="WBGene00278743"/>
</dbReference>
<accession>A0A8R1UTP1</accession>
<protein>
    <submittedName>
        <fullName evidence="2">G protein-coupled receptor</fullName>
    </submittedName>
</protein>
<dbReference type="InterPro" id="IPR052860">
    <property type="entry name" value="NRL-GPCR1"/>
</dbReference>
<proteinExistence type="inferred from homology"/>
<gene>
    <name evidence="2" type="primary">WBGene00278743</name>
</gene>
<evidence type="ECO:0000256" key="1">
    <source>
        <dbReference type="ARBA" id="ARBA00006803"/>
    </source>
</evidence>
<dbReference type="PANTHER" id="PTHR47521">
    <property type="entry name" value="SERPENTINE RECEPTOR, CLASS E (EPSILON)-RELATED"/>
    <property type="match status" value="1"/>
</dbReference>
<accession>A0A2A6C3Z5</accession>
<name>A0A2A6C3Z5_PRIPA</name>
<dbReference type="AlphaFoldDB" id="A0A2A6C3Z5"/>
<keyword evidence="3" id="KW-1185">Reference proteome</keyword>
<dbReference type="PANTHER" id="PTHR47521:SF7">
    <property type="entry name" value="SERPENTINE RECEPTOR CLASS EPSILON-6"/>
    <property type="match status" value="1"/>
</dbReference>
<dbReference type="GO" id="GO:0007606">
    <property type="term" value="P:sensory perception of chemical stimulus"/>
    <property type="evidence" value="ECO:0007669"/>
    <property type="project" value="InterPro"/>
</dbReference>